<protein>
    <recommendedName>
        <fullName evidence="1">Aldehyde dehydrogenase domain-containing protein</fullName>
    </recommendedName>
</protein>
<dbReference type="EMBL" id="JAAFOW010002980">
    <property type="protein sequence ID" value="KAF5255791.1"/>
    <property type="molecule type" value="Genomic_DNA"/>
</dbReference>
<dbReference type="Pfam" id="PF00171">
    <property type="entry name" value="Aldedh"/>
    <property type="match status" value="1"/>
</dbReference>
<name>A0A8H4ZZE1_FUSOX</name>
<evidence type="ECO:0000259" key="1">
    <source>
        <dbReference type="Pfam" id="PF00171"/>
    </source>
</evidence>
<dbReference type="InterPro" id="IPR015590">
    <property type="entry name" value="Aldehyde_DH_dom"/>
</dbReference>
<dbReference type="AlphaFoldDB" id="A0A8H4ZZE1"/>
<dbReference type="InterPro" id="IPR016161">
    <property type="entry name" value="Ald_DH/histidinol_DH"/>
</dbReference>
<evidence type="ECO:0000313" key="3">
    <source>
        <dbReference type="Proteomes" id="UP000558688"/>
    </source>
</evidence>
<dbReference type="Proteomes" id="UP000558688">
    <property type="component" value="Unassembled WGS sequence"/>
</dbReference>
<feature type="domain" description="Aldehyde dehydrogenase" evidence="1">
    <location>
        <begin position="3"/>
        <end position="63"/>
    </location>
</feature>
<feature type="non-terminal residue" evidence="2">
    <location>
        <position position="1"/>
    </location>
</feature>
<reference evidence="2" key="1">
    <citation type="submission" date="2020-02" db="EMBL/GenBank/DDBJ databases">
        <title>Identification and distribution of gene clusters putatively required for synthesis of sphingolipid metabolism inhibitors in phylogenetically diverse species of the filamentous fungus Fusarium.</title>
        <authorList>
            <person name="Kim H.-S."/>
            <person name="Busman M."/>
            <person name="Brown D.W."/>
            <person name="Divon H."/>
            <person name="Uhlig S."/>
            <person name="Proctor R.H."/>
        </authorList>
    </citation>
    <scope>NUCLEOTIDE SEQUENCE [LARGE SCALE GENOMIC DNA]</scope>
    <source>
        <strain evidence="2">NRRL 39464</strain>
    </source>
</reference>
<gene>
    <name evidence="2" type="ORF">FOXYS1_13767</name>
</gene>
<dbReference type="InterPro" id="IPR016162">
    <property type="entry name" value="Ald_DH_N"/>
</dbReference>
<organism evidence="2 3">
    <name type="scientific">Fusarium oxysporum</name>
    <name type="common">Fusarium vascular wilt</name>
    <dbReference type="NCBI Taxonomy" id="5507"/>
    <lineage>
        <taxon>Eukaryota</taxon>
        <taxon>Fungi</taxon>
        <taxon>Dikarya</taxon>
        <taxon>Ascomycota</taxon>
        <taxon>Pezizomycotina</taxon>
        <taxon>Sordariomycetes</taxon>
        <taxon>Hypocreomycetidae</taxon>
        <taxon>Hypocreales</taxon>
        <taxon>Nectriaceae</taxon>
        <taxon>Fusarium</taxon>
        <taxon>Fusarium oxysporum species complex</taxon>
    </lineage>
</organism>
<accession>A0A8H4ZZE1</accession>
<dbReference type="GO" id="GO:0016491">
    <property type="term" value="F:oxidoreductase activity"/>
    <property type="evidence" value="ECO:0007669"/>
    <property type="project" value="InterPro"/>
</dbReference>
<proteinExistence type="predicted"/>
<dbReference type="Gene3D" id="3.40.605.10">
    <property type="entry name" value="Aldehyde Dehydrogenase, Chain A, domain 1"/>
    <property type="match status" value="1"/>
</dbReference>
<dbReference type="SUPFAM" id="SSF53720">
    <property type="entry name" value="ALDH-like"/>
    <property type="match status" value="1"/>
</dbReference>
<comment type="caution">
    <text evidence="2">The sequence shown here is derived from an EMBL/GenBank/DDBJ whole genome shotgun (WGS) entry which is preliminary data.</text>
</comment>
<evidence type="ECO:0000313" key="2">
    <source>
        <dbReference type="EMBL" id="KAF5255791.1"/>
    </source>
</evidence>
<sequence>MRMAPKDDVNPAVAAAQRAFLKYSALDLTKGGSYIKKLAALMKEHNDGIASLEAKSMGRQLPEFFEASPHL</sequence>